<keyword evidence="3" id="KW-1185">Reference proteome</keyword>
<dbReference type="EMBL" id="KZ293644">
    <property type="protein sequence ID" value="PBL03299.1"/>
    <property type="molecule type" value="Genomic_DNA"/>
</dbReference>
<protein>
    <submittedName>
        <fullName evidence="2">Uncharacterized protein</fullName>
    </submittedName>
</protein>
<gene>
    <name evidence="2" type="ORF">ARMGADRAFT_1069854</name>
</gene>
<dbReference type="InParanoid" id="A0A2H3EKT9"/>
<accession>A0A2H3EKT9</accession>
<dbReference type="AlphaFoldDB" id="A0A2H3EKT9"/>
<dbReference type="OrthoDB" id="10391430at2759"/>
<name>A0A2H3EKT9_ARMGA</name>
<organism evidence="2 3">
    <name type="scientific">Armillaria gallica</name>
    <name type="common">Bulbous honey fungus</name>
    <name type="synonym">Armillaria bulbosa</name>
    <dbReference type="NCBI Taxonomy" id="47427"/>
    <lineage>
        <taxon>Eukaryota</taxon>
        <taxon>Fungi</taxon>
        <taxon>Dikarya</taxon>
        <taxon>Basidiomycota</taxon>
        <taxon>Agaricomycotina</taxon>
        <taxon>Agaricomycetes</taxon>
        <taxon>Agaricomycetidae</taxon>
        <taxon>Agaricales</taxon>
        <taxon>Marasmiineae</taxon>
        <taxon>Physalacriaceae</taxon>
        <taxon>Armillaria</taxon>
    </lineage>
</organism>
<evidence type="ECO:0000256" key="1">
    <source>
        <dbReference type="SAM" id="MobiDB-lite"/>
    </source>
</evidence>
<evidence type="ECO:0000313" key="2">
    <source>
        <dbReference type="EMBL" id="PBL03299.1"/>
    </source>
</evidence>
<reference evidence="3" key="1">
    <citation type="journal article" date="2017" name="Nat. Ecol. Evol.">
        <title>Genome expansion and lineage-specific genetic innovations in the forest pathogenic fungi Armillaria.</title>
        <authorList>
            <person name="Sipos G."/>
            <person name="Prasanna A.N."/>
            <person name="Walter M.C."/>
            <person name="O'Connor E."/>
            <person name="Balint B."/>
            <person name="Krizsan K."/>
            <person name="Kiss B."/>
            <person name="Hess J."/>
            <person name="Varga T."/>
            <person name="Slot J."/>
            <person name="Riley R."/>
            <person name="Boka B."/>
            <person name="Rigling D."/>
            <person name="Barry K."/>
            <person name="Lee J."/>
            <person name="Mihaltcheva S."/>
            <person name="LaButti K."/>
            <person name="Lipzen A."/>
            <person name="Waldron R."/>
            <person name="Moloney N.M."/>
            <person name="Sperisen C."/>
            <person name="Kredics L."/>
            <person name="Vagvoelgyi C."/>
            <person name="Patrignani A."/>
            <person name="Fitzpatrick D."/>
            <person name="Nagy I."/>
            <person name="Doyle S."/>
            <person name="Anderson J.B."/>
            <person name="Grigoriev I.V."/>
            <person name="Gueldener U."/>
            <person name="Muensterkoetter M."/>
            <person name="Nagy L.G."/>
        </authorList>
    </citation>
    <scope>NUCLEOTIDE SEQUENCE [LARGE SCALE GENOMIC DNA]</scope>
    <source>
        <strain evidence="3">Ar21-2</strain>
    </source>
</reference>
<evidence type="ECO:0000313" key="3">
    <source>
        <dbReference type="Proteomes" id="UP000217790"/>
    </source>
</evidence>
<proteinExistence type="predicted"/>
<dbReference type="Proteomes" id="UP000217790">
    <property type="component" value="Unassembled WGS sequence"/>
</dbReference>
<sequence length="101" mass="10764">MSHHGETCERITRYRRGAAISRPDAATLSPDMDAPSLLIPPNMGVTPTTLAALLAWILSLGWSLGYLEVLEEQVHAPHSMSASDGVAPNKAATRARSSESP</sequence>
<feature type="region of interest" description="Disordered" evidence="1">
    <location>
        <begin position="77"/>
        <end position="101"/>
    </location>
</feature>